<reference evidence="3" key="1">
    <citation type="submission" date="2021-02" db="EMBL/GenBank/DDBJ databases">
        <authorList>
            <person name="Nowell W R."/>
        </authorList>
    </citation>
    <scope>NUCLEOTIDE SEQUENCE</scope>
</reference>
<dbReference type="GO" id="GO:0008270">
    <property type="term" value="F:zinc ion binding"/>
    <property type="evidence" value="ECO:0007669"/>
    <property type="project" value="UniProtKB-KW"/>
</dbReference>
<dbReference type="PROSITE" id="PS50966">
    <property type="entry name" value="ZF_SWIM"/>
    <property type="match status" value="1"/>
</dbReference>
<evidence type="ECO:0000313" key="4">
    <source>
        <dbReference type="Proteomes" id="UP000663882"/>
    </source>
</evidence>
<dbReference type="AlphaFoldDB" id="A0A814GBK2"/>
<dbReference type="Proteomes" id="UP000663882">
    <property type="component" value="Unassembled WGS sequence"/>
</dbReference>
<protein>
    <recommendedName>
        <fullName evidence="2">SWIM-type domain-containing protein</fullName>
    </recommendedName>
</protein>
<feature type="domain" description="SWIM-type" evidence="2">
    <location>
        <begin position="164"/>
        <end position="206"/>
    </location>
</feature>
<evidence type="ECO:0000259" key="2">
    <source>
        <dbReference type="PROSITE" id="PS50966"/>
    </source>
</evidence>
<sequence>MKHAWSDYRNRMDIELVDAELKIRMNSDYPCAYMYKYLLSQPDILNKIRTNEKYQQKKRHNNDALEHAQYMIRNIQLENEVVHMEANTTGWRKANTSDISSIITSYNENDVKQCSGEYSVRIAHAYLGHIQQQWSTYIHLDFPSTIKIKNIISRYKTTDNPKKHTVWIRFGHNKLHDIASYCTCKSSLRTAGGTCSHVIAALIALNYWKNNKKKASFYTTAAALFLNVLDCTTYKKSKMEQALEEYYGESSDTES</sequence>
<dbReference type="Pfam" id="PF04434">
    <property type="entry name" value="SWIM"/>
    <property type="match status" value="1"/>
</dbReference>
<dbReference type="EMBL" id="CAJNOO010000621">
    <property type="protein sequence ID" value="CAF0994360.1"/>
    <property type="molecule type" value="Genomic_DNA"/>
</dbReference>
<accession>A0A814GBK2</accession>
<name>A0A814GBK2_9BILA</name>
<keyword evidence="1" id="KW-0862">Zinc</keyword>
<evidence type="ECO:0000313" key="3">
    <source>
        <dbReference type="EMBL" id="CAF0994360.1"/>
    </source>
</evidence>
<keyword evidence="1" id="KW-0479">Metal-binding</keyword>
<keyword evidence="1" id="KW-0863">Zinc-finger</keyword>
<dbReference type="OrthoDB" id="10019045at2759"/>
<comment type="caution">
    <text evidence="3">The sequence shown here is derived from an EMBL/GenBank/DDBJ whole genome shotgun (WGS) entry which is preliminary data.</text>
</comment>
<evidence type="ECO:0000256" key="1">
    <source>
        <dbReference type="PROSITE-ProRule" id="PRU00325"/>
    </source>
</evidence>
<dbReference type="InterPro" id="IPR007527">
    <property type="entry name" value="Znf_SWIM"/>
</dbReference>
<organism evidence="3 4">
    <name type="scientific">Rotaria sordida</name>
    <dbReference type="NCBI Taxonomy" id="392033"/>
    <lineage>
        <taxon>Eukaryota</taxon>
        <taxon>Metazoa</taxon>
        <taxon>Spiralia</taxon>
        <taxon>Gnathifera</taxon>
        <taxon>Rotifera</taxon>
        <taxon>Eurotatoria</taxon>
        <taxon>Bdelloidea</taxon>
        <taxon>Philodinida</taxon>
        <taxon>Philodinidae</taxon>
        <taxon>Rotaria</taxon>
    </lineage>
</organism>
<gene>
    <name evidence="3" type="ORF">RFH988_LOCUS13831</name>
</gene>
<proteinExistence type="predicted"/>